<keyword evidence="2" id="KW-1185">Reference proteome</keyword>
<dbReference type="InterPro" id="IPR007396">
    <property type="entry name" value="TR_PAI2-type"/>
</dbReference>
<protein>
    <submittedName>
        <fullName evidence="1">FMN-binding negative transcriptional regulator</fullName>
    </submittedName>
</protein>
<dbReference type="Proteomes" id="UP000675747">
    <property type="component" value="Unassembled WGS sequence"/>
</dbReference>
<dbReference type="Pfam" id="PF04299">
    <property type="entry name" value="FMN_bind_2"/>
    <property type="match status" value="1"/>
</dbReference>
<sequence>MYLPRAFVEEDPAALERLLARDPFVTLVTVQDGLPFASHLPVLHARRGDALLLEGHWARPNPQSAHGGAALVVVHGPHAYVSPAAYPDKVAAARVPTWNYALAHLHGRLEPVADEDALGDLVARMSARFESSVGSDWRFDADDPAQRRQLRGIVGFRFHVERAALKFKLSQNHPVANVEAVAAALAGRDPAGAEVAALMREHLAKRRD</sequence>
<reference evidence="1 2" key="1">
    <citation type="journal article" date="2021" name="Microbiol. Resour. Announc.">
        <title>Draft Genome Sequence of Coralloluteibacterium stylophorae LMG 29479T.</title>
        <authorList>
            <person name="Karlyshev A.V."/>
            <person name="Kudryashova E.B."/>
            <person name="Ariskina E.V."/>
            <person name="Conroy A.P."/>
            <person name="Abidueva E.Y."/>
        </authorList>
    </citation>
    <scope>NUCLEOTIDE SEQUENCE [LARGE SCALE GENOMIC DNA]</scope>
    <source>
        <strain evidence="1 2">LMG 29479</strain>
    </source>
</reference>
<gene>
    <name evidence="1" type="ORF">KB893_002255</name>
</gene>
<name>A0AAP2FYN1_9GAMM</name>
<proteinExistence type="predicted"/>
<dbReference type="RefSeq" id="WP_213173379.1">
    <property type="nucleotide sequence ID" value="NZ_JAGQFT020000001.1"/>
</dbReference>
<dbReference type="InterPro" id="IPR012349">
    <property type="entry name" value="Split_barrel_FMN-bd"/>
</dbReference>
<dbReference type="PANTHER" id="PTHR35802:SF1">
    <property type="entry name" value="PROTEASE SYNTHASE AND SPORULATION PROTEIN PAI 2"/>
    <property type="match status" value="1"/>
</dbReference>
<evidence type="ECO:0000313" key="1">
    <source>
        <dbReference type="EMBL" id="MBS7455955.1"/>
    </source>
</evidence>
<dbReference type="AlphaFoldDB" id="A0AAP2FYN1"/>
<dbReference type="SUPFAM" id="SSF50475">
    <property type="entry name" value="FMN-binding split barrel"/>
    <property type="match status" value="1"/>
</dbReference>
<accession>A0AAP2FYN1</accession>
<dbReference type="Gene3D" id="2.30.110.10">
    <property type="entry name" value="Electron Transport, Fmn-binding Protein, Chain A"/>
    <property type="match status" value="1"/>
</dbReference>
<dbReference type="PIRSF" id="PIRSF010372">
    <property type="entry name" value="PaiB"/>
    <property type="match status" value="1"/>
</dbReference>
<dbReference type="PANTHER" id="PTHR35802">
    <property type="entry name" value="PROTEASE SYNTHASE AND SPORULATION PROTEIN PAI 2"/>
    <property type="match status" value="1"/>
</dbReference>
<organism evidence="1 2">
    <name type="scientific">Coralloluteibacterium stylophorae</name>
    <dbReference type="NCBI Taxonomy" id="1776034"/>
    <lineage>
        <taxon>Bacteria</taxon>
        <taxon>Pseudomonadati</taxon>
        <taxon>Pseudomonadota</taxon>
        <taxon>Gammaproteobacteria</taxon>
        <taxon>Lysobacterales</taxon>
        <taxon>Lysobacteraceae</taxon>
        <taxon>Coralloluteibacterium</taxon>
    </lineage>
</organism>
<evidence type="ECO:0000313" key="2">
    <source>
        <dbReference type="Proteomes" id="UP000675747"/>
    </source>
</evidence>
<dbReference type="EMBL" id="JAGQFT020000001">
    <property type="protein sequence ID" value="MBS7455955.1"/>
    <property type="molecule type" value="Genomic_DNA"/>
</dbReference>
<comment type="caution">
    <text evidence="1">The sequence shown here is derived from an EMBL/GenBank/DDBJ whole genome shotgun (WGS) entry which is preliminary data.</text>
</comment>